<evidence type="ECO:0000256" key="4">
    <source>
        <dbReference type="ARBA" id="ARBA00023002"/>
    </source>
</evidence>
<dbReference type="AlphaFoldDB" id="A0A5N6KFU8"/>
<evidence type="ECO:0000256" key="1">
    <source>
        <dbReference type="ARBA" id="ARBA00001974"/>
    </source>
</evidence>
<dbReference type="InterPro" id="IPR002938">
    <property type="entry name" value="FAD-bd"/>
</dbReference>
<dbReference type="EMBL" id="VIGI01000003">
    <property type="protein sequence ID" value="KAB8302646.1"/>
    <property type="molecule type" value="Genomic_DNA"/>
</dbReference>
<keyword evidence="4" id="KW-0560">Oxidoreductase</keyword>
<dbReference type="GO" id="GO:0071949">
    <property type="term" value="F:FAD binding"/>
    <property type="evidence" value="ECO:0007669"/>
    <property type="project" value="InterPro"/>
</dbReference>
<reference evidence="7 8" key="1">
    <citation type="submission" date="2019-06" db="EMBL/GenBank/DDBJ databases">
        <title>Genome Sequence of the Brown Rot Fungal Pathogen Monilinia laxa.</title>
        <authorList>
            <person name="De Miccolis Angelini R.M."/>
            <person name="Landi L."/>
            <person name="Abate D."/>
            <person name="Pollastro S."/>
            <person name="Romanazzi G."/>
            <person name="Faretra F."/>
        </authorList>
    </citation>
    <scope>NUCLEOTIDE SEQUENCE [LARGE SCALE GENOMIC DNA]</scope>
    <source>
        <strain evidence="7 8">Mlax316</strain>
    </source>
</reference>
<dbReference type="OrthoDB" id="47494at2759"/>
<dbReference type="Pfam" id="PF01494">
    <property type="entry name" value="FAD_binding_3"/>
    <property type="match status" value="1"/>
</dbReference>
<dbReference type="PRINTS" id="PR00420">
    <property type="entry name" value="RNGMNOXGNASE"/>
</dbReference>
<protein>
    <recommendedName>
        <fullName evidence="6">FAD-binding domain-containing protein</fullName>
    </recommendedName>
</protein>
<keyword evidence="3" id="KW-0274">FAD</keyword>
<evidence type="ECO:0000313" key="7">
    <source>
        <dbReference type="EMBL" id="KAB8302646.1"/>
    </source>
</evidence>
<dbReference type="PANTHER" id="PTHR47178:SF2">
    <property type="entry name" value="FAD-BINDING DOMAIN-CONTAINING PROTEIN"/>
    <property type="match status" value="1"/>
</dbReference>
<dbReference type="SUPFAM" id="SSF51905">
    <property type="entry name" value="FAD/NAD(P)-binding domain"/>
    <property type="match status" value="1"/>
</dbReference>
<evidence type="ECO:0000256" key="3">
    <source>
        <dbReference type="ARBA" id="ARBA00022827"/>
    </source>
</evidence>
<keyword evidence="2" id="KW-0285">Flavoprotein</keyword>
<name>A0A5N6KFU8_MONLA</name>
<dbReference type="PANTHER" id="PTHR47178">
    <property type="entry name" value="MONOOXYGENASE, FAD-BINDING"/>
    <property type="match status" value="1"/>
</dbReference>
<comment type="caution">
    <text evidence="7">The sequence shown here is derived from an EMBL/GenBank/DDBJ whole genome shotgun (WGS) entry which is preliminary data.</text>
</comment>
<dbReference type="GO" id="GO:0004497">
    <property type="term" value="F:monooxygenase activity"/>
    <property type="evidence" value="ECO:0007669"/>
    <property type="project" value="UniProtKB-KW"/>
</dbReference>
<evidence type="ECO:0000259" key="6">
    <source>
        <dbReference type="Pfam" id="PF01494"/>
    </source>
</evidence>
<gene>
    <name evidence="7" type="ORF">EYC80_006012</name>
</gene>
<dbReference type="Proteomes" id="UP000326757">
    <property type="component" value="Unassembled WGS sequence"/>
</dbReference>
<sequence>MALHWGSQHLNSCLPDEILENIKSIDCDQYYEDEYGIMPSLSFHDAQSGETLMKLSSVGIRRVSRKKMRKLFSKGLHIRYNMRLASFTASDTTVTVKFEDGTSTSGTHLVGADGAKSLLRTSLLGDTAALTPMPYTMYNFKASFTAEQARYLKETSSFHPIMNFGTNKELKIFSMISILDVVDRKKPETWIFQLLWSVFEEDPKHREKVATMSNEEKLRFLQSNADLWADPWKSALKWVPEGTEIPADVCMLWKDPVLWDNHQGRVTLAGDAAHAMPPHRGQGLNNAIQDAANYIEAIKKINEGTCSAAEAISAYDAEVFERGKREINISAASSVATHDLNRFRQGPMYKMGFRQSKAVDGIPAVSY</sequence>
<keyword evidence="8" id="KW-1185">Reference proteome</keyword>
<comment type="cofactor">
    <cofactor evidence="1">
        <name>FAD</name>
        <dbReference type="ChEBI" id="CHEBI:57692"/>
    </cofactor>
</comment>
<dbReference type="Gene3D" id="3.50.50.60">
    <property type="entry name" value="FAD/NAD(P)-binding domain"/>
    <property type="match status" value="1"/>
</dbReference>
<accession>A0A5N6KFU8</accession>
<evidence type="ECO:0000256" key="5">
    <source>
        <dbReference type="ARBA" id="ARBA00023033"/>
    </source>
</evidence>
<dbReference type="InterPro" id="IPR036188">
    <property type="entry name" value="FAD/NAD-bd_sf"/>
</dbReference>
<evidence type="ECO:0000313" key="8">
    <source>
        <dbReference type="Proteomes" id="UP000326757"/>
    </source>
</evidence>
<proteinExistence type="predicted"/>
<feature type="domain" description="FAD-binding" evidence="6">
    <location>
        <begin position="258"/>
        <end position="322"/>
    </location>
</feature>
<evidence type="ECO:0000256" key="2">
    <source>
        <dbReference type="ARBA" id="ARBA00022630"/>
    </source>
</evidence>
<organism evidence="7 8">
    <name type="scientific">Monilinia laxa</name>
    <name type="common">Brown rot fungus</name>
    <name type="synonym">Sclerotinia laxa</name>
    <dbReference type="NCBI Taxonomy" id="61186"/>
    <lineage>
        <taxon>Eukaryota</taxon>
        <taxon>Fungi</taxon>
        <taxon>Dikarya</taxon>
        <taxon>Ascomycota</taxon>
        <taxon>Pezizomycotina</taxon>
        <taxon>Leotiomycetes</taxon>
        <taxon>Helotiales</taxon>
        <taxon>Sclerotiniaceae</taxon>
        <taxon>Monilinia</taxon>
    </lineage>
</organism>
<keyword evidence="5" id="KW-0503">Monooxygenase</keyword>